<dbReference type="PROSITE" id="PS50929">
    <property type="entry name" value="ABC_TM1F"/>
    <property type="match status" value="1"/>
</dbReference>
<evidence type="ECO:0000259" key="10">
    <source>
        <dbReference type="PROSITE" id="PS50893"/>
    </source>
</evidence>
<name>A0A402AK53_9CHLR</name>
<dbReference type="InterPro" id="IPR036640">
    <property type="entry name" value="ABC1_TM_sf"/>
</dbReference>
<dbReference type="Gene3D" id="3.40.50.300">
    <property type="entry name" value="P-loop containing nucleotide triphosphate hydrolases"/>
    <property type="match status" value="1"/>
</dbReference>
<dbReference type="InterPro" id="IPR017871">
    <property type="entry name" value="ABC_transporter-like_CS"/>
</dbReference>
<keyword evidence="7 9" id="KW-1133">Transmembrane helix</keyword>
<dbReference type="Pfam" id="PF00664">
    <property type="entry name" value="ABC_membrane"/>
    <property type="match status" value="1"/>
</dbReference>
<accession>A0A402AK53</accession>
<dbReference type="CDD" id="cd07346">
    <property type="entry name" value="ABC_6TM_exporters"/>
    <property type="match status" value="1"/>
</dbReference>
<sequence>MPVSFATYRRLLMTYLKPQWLRVLLLLLLLAGTISISLINPQILRVFVDSASARDALSGLINIALLFLALSVLRQLIAVAEAYVAADVALIATNALRADLMLHCLQLDSTFHTIHAPGELIERVDGDVSALSNFFSRLVITIFGNLCLLVGVLILLFLVDWRVGLTLSIFATSAFLLISRLNGLATPYWQAERQASAELFGFLEERLAGTEDVRSSGATLYMLQGLARHSRQRLQKMRLAMMVNFSTWGTMTFINAAGMALSLLLGVYLYWSAALSPGTVLLIFLYTTALTTPIEQIVNQLRDLQQSAGSIQRVLNLLETPLTIVDGSGANLKAGALAVEFDDVSFSYAEDVPVWQHIHLQLAPGNVLGILGRTGSGKSTLIKLLARLYDPTTGTIRVNDTDIRTLRLNDLHTSIGMVTQEVHILHTSVRNNLTLFDESIKDAQIMVALEMLGLEHWYQSLLDGLDTILAPGGSGLSAGEAQLLAFARVFLRDPGLVILDEASSRLDPATERLLERAVDRLLEGRTGIIIAHRLSTVQRADHIMILEQGACCEHGLRQELERNPESRFAQLLRVGLEEALA</sequence>
<dbReference type="InterPro" id="IPR003439">
    <property type="entry name" value="ABC_transporter-like_ATP-bd"/>
</dbReference>
<keyword evidence="6" id="KW-0067">ATP-binding</keyword>
<keyword evidence="4 9" id="KW-0812">Transmembrane</keyword>
<evidence type="ECO:0000313" key="13">
    <source>
        <dbReference type="Proteomes" id="UP000287188"/>
    </source>
</evidence>
<keyword evidence="13" id="KW-1185">Reference proteome</keyword>
<evidence type="ECO:0000256" key="1">
    <source>
        <dbReference type="ARBA" id="ARBA00004651"/>
    </source>
</evidence>
<keyword evidence="2" id="KW-0813">Transport</keyword>
<proteinExistence type="predicted"/>
<feature type="transmembrane region" description="Helical" evidence="9">
    <location>
        <begin position="165"/>
        <end position="183"/>
    </location>
</feature>
<evidence type="ECO:0000256" key="9">
    <source>
        <dbReference type="SAM" id="Phobius"/>
    </source>
</evidence>
<evidence type="ECO:0000256" key="3">
    <source>
        <dbReference type="ARBA" id="ARBA00022475"/>
    </source>
</evidence>
<dbReference type="PANTHER" id="PTHR43394:SF1">
    <property type="entry name" value="ATP-BINDING CASSETTE SUB-FAMILY B MEMBER 10, MITOCHONDRIAL"/>
    <property type="match status" value="1"/>
</dbReference>
<dbReference type="InterPro" id="IPR039421">
    <property type="entry name" value="Type_1_exporter"/>
</dbReference>
<evidence type="ECO:0000259" key="11">
    <source>
        <dbReference type="PROSITE" id="PS50929"/>
    </source>
</evidence>
<evidence type="ECO:0000256" key="6">
    <source>
        <dbReference type="ARBA" id="ARBA00022840"/>
    </source>
</evidence>
<feature type="transmembrane region" description="Helical" evidence="9">
    <location>
        <begin position="138"/>
        <end position="159"/>
    </location>
</feature>
<dbReference type="InterPro" id="IPR003593">
    <property type="entry name" value="AAA+_ATPase"/>
</dbReference>
<dbReference type="PROSITE" id="PS50893">
    <property type="entry name" value="ABC_TRANSPORTER_2"/>
    <property type="match status" value="1"/>
</dbReference>
<evidence type="ECO:0000256" key="5">
    <source>
        <dbReference type="ARBA" id="ARBA00022741"/>
    </source>
</evidence>
<keyword evidence="5" id="KW-0547">Nucleotide-binding</keyword>
<protein>
    <submittedName>
        <fullName evidence="12">Helicase</fullName>
    </submittedName>
</protein>
<dbReference type="InterPro" id="IPR011527">
    <property type="entry name" value="ABC1_TM_dom"/>
</dbReference>
<evidence type="ECO:0000256" key="8">
    <source>
        <dbReference type="ARBA" id="ARBA00023136"/>
    </source>
</evidence>
<dbReference type="SUPFAM" id="SSF90123">
    <property type="entry name" value="ABC transporter transmembrane region"/>
    <property type="match status" value="1"/>
</dbReference>
<dbReference type="GO" id="GO:0005886">
    <property type="term" value="C:plasma membrane"/>
    <property type="evidence" value="ECO:0007669"/>
    <property type="project" value="UniProtKB-SubCell"/>
</dbReference>
<reference evidence="13" key="1">
    <citation type="submission" date="2018-12" db="EMBL/GenBank/DDBJ databases">
        <title>Tengunoibacter tsumagoiensis gen. nov., sp. nov., Dictyobacter kobayashii sp. nov., D. alpinus sp. nov., and D. joshuensis sp. nov. and description of Dictyobacteraceae fam. nov. within the order Ktedonobacterales isolated from Tengu-no-mugimeshi.</title>
        <authorList>
            <person name="Wang C.M."/>
            <person name="Zheng Y."/>
            <person name="Sakai Y."/>
            <person name="Toyoda A."/>
            <person name="Minakuchi Y."/>
            <person name="Abe K."/>
            <person name="Yokota A."/>
            <person name="Yabe S."/>
        </authorList>
    </citation>
    <scope>NUCLEOTIDE SEQUENCE [LARGE SCALE GENOMIC DNA]</scope>
    <source>
        <strain evidence="13">Uno11</strain>
    </source>
</reference>
<gene>
    <name evidence="12" type="ORF">KDK_32960</name>
</gene>
<dbReference type="Gene3D" id="1.20.1560.10">
    <property type="entry name" value="ABC transporter type 1, transmembrane domain"/>
    <property type="match status" value="1"/>
</dbReference>
<dbReference type="InterPro" id="IPR027417">
    <property type="entry name" value="P-loop_NTPase"/>
</dbReference>
<dbReference type="Proteomes" id="UP000287188">
    <property type="component" value="Unassembled WGS sequence"/>
</dbReference>
<dbReference type="AlphaFoldDB" id="A0A402AK53"/>
<keyword evidence="12" id="KW-0347">Helicase</keyword>
<dbReference type="RefSeq" id="WP_126551361.1">
    <property type="nucleotide sequence ID" value="NZ_BIFS01000001.1"/>
</dbReference>
<evidence type="ECO:0000256" key="4">
    <source>
        <dbReference type="ARBA" id="ARBA00022692"/>
    </source>
</evidence>
<dbReference type="GO" id="GO:0016887">
    <property type="term" value="F:ATP hydrolysis activity"/>
    <property type="evidence" value="ECO:0007669"/>
    <property type="project" value="InterPro"/>
</dbReference>
<evidence type="ECO:0000256" key="7">
    <source>
        <dbReference type="ARBA" id="ARBA00022989"/>
    </source>
</evidence>
<keyword evidence="12" id="KW-0378">Hydrolase</keyword>
<feature type="transmembrane region" description="Helical" evidence="9">
    <location>
        <begin position="267"/>
        <end position="286"/>
    </location>
</feature>
<feature type="domain" description="ABC transporter" evidence="10">
    <location>
        <begin position="339"/>
        <end position="573"/>
    </location>
</feature>
<feature type="domain" description="ABC transmembrane type-1" evidence="11">
    <location>
        <begin position="24"/>
        <end position="306"/>
    </location>
</feature>
<dbReference type="Pfam" id="PF00005">
    <property type="entry name" value="ABC_tran"/>
    <property type="match status" value="1"/>
</dbReference>
<dbReference type="GO" id="GO:0004386">
    <property type="term" value="F:helicase activity"/>
    <property type="evidence" value="ECO:0007669"/>
    <property type="project" value="UniProtKB-KW"/>
</dbReference>
<keyword evidence="8 9" id="KW-0472">Membrane</keyword>
<dbReference type="PROSITE" id="PS00211">
    <property type="entry name" value="ABC_TRANSPORTER_1"/>
    <property type="match status" value="1"/>
</dbReference>
<dbReference type="PANTHER" id="PTHR43394">
    <property type="entry name" value="ATP-DEPENDENT PERMEASE MDL1, MITOCHONDRIAL"/>
    <property type="match status" value="1"/>
</dbReference>
<feature type="transmembrane region" description="Helical" evidence="9">
    <location>
        <begin position="20"/>
        <end position="44"/>
    </location>
</feature>
<dbReference type="GO" id="GO:0005524">
    <property type="term" value="F:ATP binding"/>
    <property type="evidence" value="ECO:0007669"/>
    <property type="project" value="UniProtKB-KW"/>
</dbReference>
<feature type="transmembrane region" description="Helical" evidence="9">
    <location>
        <begin position="239"/>
        <end position="261"/>
    </location>
</feature>
<dbReference type="GO" id="GO:0015421">
    <property type="term" value="F:ABC-type oligopeptide transporter activity"/>
    <property type="evidence" value="ECO:0007669"/>
    <property type="project" value="TreeGrafter"/>
</dbReference>
<dbReference type="SUPFAM" id="SSF52540">
    <property type="entry name" value="P-loop containing nucleoside triphosphate hydrolases"/>
    <property type="match status" value="1"/>
</dbReference>
<comment type="caution">
    <text evidence="12">The sequence shown here is derived from an EMBL/GenBank/DDBJ whole genome shotgun (WGS) entry which is preliminary data.</text>
</comment>
<dbReference type="EMBL" id="BIFS01000001">
    <property type="protein sequence ID" value="GCE19496.1"/>
    <property type="molecule type" value="Genomic_DNA"/>
</dbReference>
<dbReference type="FunFam" id="3.40.50.300:FF:000299">
    <property type="entry name" value="ABC transporter ATP-binding protein/permease"/>
    <property type="match status" value="1"/>
</dbReference>
<feature type="transmembrane region" description="Helical" evidence="9">
    <location>
        <begin position="56"/>
        <end position="73"/>
    </location>
</feature>
<keyword evidence="3" id="KW-1003">Cell membrane</keyword>
<comment type="subcellular location">
    <subcellularLocation>
        <location evidence="1">Cell membrane</location>
        <topology evidence="1">Multi-pass membrane protein</topology>
    </subcellularLocation>
</comment>
<dbReference type="OrthoDB" id="140600at2"/>
<organism evidence="12 13">
    <name type="scientific">Dictyobacter kobayashii</name>
    <dbReference type="NCBI Taxonomy" id="2014872"/>
    <lineage>
        <taxon>Bacteria</taxon>
        <taxon>Bacillati</taxon>
        <taxon>Chloroflexota</taxon>
        <taxon>Ktedonobacteria</taxon>
        <taxon>Ktedonobacterales</taxon>
        <taxon>Dictyobacteraceae</taxon>
        <taxon>Dictyobacter</taxon>
    </lineage>
</organism>
<evidence type="ECO:0000256" key="2">
    <source>
        <dbReference type="ARBA" id="ARBA00022448"/>
    </source>
</evidence>
<evidence type="ECO:0000313" key="12">
    <source>
        <dbReference type="EMBL" id="GCE19496.1"/>
    </source>
</evidence>
<dbReference type="SMART" id="SM00382">
    <property type="entry name" value="AAA"/>
    <property type="match status" value="1"/>
</dbReference>